<gene>
    <name evidence="1" type="ORF">TRFO_20375</name>
</gene>
<dbReference type="EMBL" id="MLAK01000613">
    <property type="protein sequence ID" value="OHT10405.1"/>
    <property type="molecule type" value="Genomic_DNA"/>
</dbReference>
<keyword evidence="2" id="KW-1185">Reference proteome</keyword>
<accession>A0A1J4KM06</accession>
<organism evidence="1 2">
    <name type="scientific">Tritrichomonas foetus</name>
    <dbReference type="NCBI Taxonomy" id="1144522"/>
    <lineage>
        <taxon>Eukaryota</taxon>
        <taxon>Metamonada</taxon>
        <taxon>Parabasalia</taxon>
        <taxon>Tritrichomonadida</taxon>
        <taxon>Tritrichomonadidae</taxon>
        <taxon>Tritrichomonas</taxon>
    </lineage>
</organism>
<name>A0A1J4KM06_9EUKA</name>
<evidence type="ECO:0000313" key="1">
    <source>
        <dbReference type="EMBL" id="OHT10405.1"/>
    </source>
</evidence>
<dbReference type="Proteomes" id="UP000179807">
    <property type="component" value="Unassembled WGS sequence"/>
</dbReference>
<proteinExistence type="predicted"/>
<dbReference type="VEuPathDB" id="TrichDB:TRFO_20375"/>
<dbReference type="GeneID" id="94836064"/>
<reference evidence="1" key="1">
    <citation type="submission" date="2016-10" db="EMBL/GenBank/DDBJ databases">
        <authorList>
            <person name="Benchimol M."/>
            <person name="Almeida L.G."/>
            <person name="Vasconcelos A.T."/>
            <person name="Perreira-Neves A."/>
            <person name="Rosa I.A."/>
            <person name="Tasca T."/>
            <person name="Bogo M.R."/>
            <person name="de Souza W."/>
        </authorList>
    </citation>
    <scope>NUCLEOTIDE SEQUENCE [LARGE SCALE GENOMIC DNA]</scope>
    <source>
        <strain evidence="1">K</strain>
    </source>
</reference>
<evidence type="ECO:0000313" key="2">
    <source>
        <dbReference type="Proteomes" id="UP000179807"/>
    </source>
</evidence>
<dbReference type="RefSeq" id="XP_068363541.1">
    <property type="nucleotide sequence ID" value="XM_068501360.1"/>
</dbReference>
<dbReference type="AlphaFoldDB" id="A0A1J4KM06"/>
<sequence>MNPLNPTPPIERVVHVYTLDKNLLYPKYQGQFELRGLVMSHPGKIAVPYSPKENPFPFLDVIPPDCNSFLLFGEDPIKDIHGIIWQQITIPSKRNQNTKQRADKDEYRYDQIVNVSKFRPYLFRLPVYFTKKKLFEIMNIVNENEYELWKIQDHQLYAQLSEYHGKDDKNYFMSVCMMKIIPYRCFNIEYHAQFSFFYIGLKSHHFIGSPIIFGLKKKEAINKLLRDFPEYCPKWALDYEIRFTMEVAKPDEQTTIIRNNKSYFNYDAHLFHTVTYLREPDEPILANSENPQTRNIVQIASIPYYKVIVNLIDRKE</sequence>
<protein>
    <submittedName>
        <fullName evidence="1">Uncharacterized protein</fullName>
    </submittedName>
</protein>
<comment type="caution">
    <text evidence="1">The sequence shown here is derived from an EMBL/GenBank/DDBJ whole genome shotgun (WGS) entry which is preliminary data.</text>
</comment>